<keyword evidence="1" id="KW-0472">Membrane</keyword>
<feature type="transmembrane region" description="Helical" evidence="1">
    <location>
        <begin position="299"/>
        <end position="321"/>
    </location>
</feature>
<sequence>MNSKAIKQKGLILPILIFLLLWSTPLPFASALTTLAEPRITITEAETFENDLYLVSQSANLQGKIEGDLLSASIDFTLDGTVKGDLNALFQRGYLRGTIGESARIVGVWVFFQGKVAKDLLIMGSEVHLRPEALIGRDSLVVGSRVIQEGTIGGNSKIWAREVFLKGKIAGDVEITAEKISLSPEVVIEGNLVWNSPNPAEISPNSTIQGEIKGNSIYLPPLELPWKGNFFISFLLNFFALFISGIVLHIIFPERFTVIKNKAVYYPLQSLGVGIIALLLFPILIAVLFVSVVGVPLGIMSLFFLISTIYLGRIYAGFYLGERVSSFFQKKNLHPFITLFIGLLIILVLAQLPRWGWISTVLSTLVGMGALVMAFIQGYLKKKTVINNFQLK</sequence>
<accession>A0A9E2BIF7</accession>
<dbReference type="AlphaFoldDB" id="A0A9E2BIF7"/>
<name>A0A9E2BIF7_PSYF1</name>
<keyword evidence="1" id="KW-0812">Transmembrane</keyword>
<dbReference type="Proteomes" id="UP000811545">
    <property type="component" value="Unassembled WGS sequence"/>
</dbReference>
<evidence type="ECO:0008006" key="4">
    <source>
        <dbReference type="Google" id="ProtNLM"/>
    </source>
</evidence>
<evidence type="ECO:0000313" key="3">
    <source>
        <dbReference type="Proteomes" id="UP000811545"/>
    </source>
</evidence>
<protein>
    <recommendedName>
        <fullName evidence="4">Polymer-forming cytoskeletal protein</fullName>
    </recommendedName>
</protein>
<keyword evidence="1" id="KW-1133">Transmembrane helix</keyword>
<evidence type="ECO:0000313" key="2">
    <source>
        <dbReference type="EMBL" id="MBT9145161.1"/>
    </source>
</evidence>
<feature type="transmembrane region" description="Helical" evidence="1">
    <location>
        <begin position="264"/>
        <end position="293"/>
    </location>
</feature>
<feature type="transmembrane region" description="Helical" evidence="1">
    <location>
        <begin position="358"/>
        <end position="380"/>
    </location>
</feature>
<organism evidence="2 3">
    <name type="scientific">Psychracetigena formicireducens</name>
    <dbReference type="NCBI Taxonomy" id="2986056"/>
    <lineage>
        <taxon>Bacteria</taxon>
        <taxon>Bacillati</taxon>
        <taxon>Candidatus Lithacetigenota</taxon>
        <taxon>Candidatus Psychracetigena</taxon>
    </lineage>
</organism>
<comment type="caution">
    <text evidence="2">The sequence shown here is derived from an EMBL/GenBank/DDBJ whole genome shotgun (WGS) entry which is preliminary data.</text>
</comment>
<proteinExistence type="predicted"/>
<feature type="transmembrane region" description="Helical" evidence="1">
    <location>
        <begin position="230"/>
        <end position="252"/>
    </location>
</feature>
<evidence type="ECO:0000256" key="1">
    <source>
        <dbReference type="SAM" id="Phobius"/>
    </source>
</evidence>
<gene>
    <name evidence="2" type="ORF">DDT42_01031</name>
</gene>
<feature type="transmembrane region" description="Helical" evidence="1">
    <location>
        <begin position="333"/>
        <end position="352"/>
    </location>
</feature>
<reference evidence="2 3" key="1">
    <citation type="journal article" date="2021" name="bioRxiv">
        <title>Unique metabolic strategies in Hadean analogues reveal hints for primordial physiology.</title>
        <authorList>
            <person name="Nobu M.K."/>
            <person name="Nakai R."/>
            <person name="Tamazawa S."/>
            <person name="Mori H."/>
            <person name="Toyoda A."/>
            <person name="Ijiri A."/>
            <person name="Suzuki S."/>
            <person name="Kurokawa K."/>
            <person name="Kamagata Y."/>
            <person name="Tamaki H."/>
        </authorList>
    </citation>
    <scope>NUCLEOTIDE SEQUENCE [LARGE SCALE GENOMIC DNA]</scope>
    <source>
        <strain evidence="2">BS525</strain>
    </source>
</reference>
<dbReference type="EMBL" id="QLTW01000054">
    <property type="protein sequence ID" value="MBT9145161.1"/>
    <property type="molecule type" value="Genomic_DNA"/>
</dbReference>